<dbReference type="EMBL" id="PKIZ01000003">
    <property type="protein sequence ID" value="PKZ42383.1"/>
    <property type="molecule type" value="Genomic_DNA"/>
</dbReference>
<evidence type="ECO:0000256" key="2">
    <source>
        <dbReference type="SAM" id="SignalP"/>
    </source>
</evidence>
<dbReference type="RefSeq" id="WP_070705779.1">
    <property type="nucleotide sequence ID" value="NZ_JBHLVH010000002.1"/>
</dbReference>
<organism evidence="3 4">
    <name type="scientific">Kytococcus schroeteri</name>
    <dbReference type="NCBI Taxonomy" id="138300"/>
    <lineage>
        <taxon>Bacteria</taxon>
        <taxon>Bacillati</taxon>
        <taxon>Actinomycetota</taxon>
        <taxon>Actinomycetes</taxon>
        <taxon>Micrococcales</taxon>
        <taxon>Kytococcaceae</taxon>
        <taxon>Kytococcus</taxon>
    </lineage>
</organism>
<feature type="chain" id="PRO_5039564607" evidence="2">
    <location>
        <begin position="30"/>
        <end position="192"/>
    </location>
</feature>
<keyword evidence="4" id="KW-1185">Reference proteome</keyword>
<dbReference type="Proteomes" id="UP000234206">
    <property type="component" value="Unassembled WGS sequence"/>
</dbReference>
<gene>
    <name evidence="3" type="ORF">CYJ76_02150</name>
</gene>
<reference evidence="3 4" key="1">
    <citation type="submission" date="2017-12" db="EMBL/GenBank/DDBJ databases">
        <title>Phylogenetic diversity of female urinary microbiome.</title>
        <authorList>
            <person name="Thomas-White K."/>
            <person name="Wolfe A.J."/>
        </authorList>
    </citation>
    <scope>NUCLEOTIDE SEQUENCE [LARGE SCALE GENOMIC DNA]</scope>
    <source>
        <strain evidence="3 4">UMB1298</strain>
    </source>
</reference>
<evidence type="ECO:0000313" key="4">
    <source>
        <dbReference type="Proteomes" id="UP000234206"/>
    </source>
</evidence>
<accession>A0A2I1PCL8</accession>
<evidence type="ECO:0000256" key="1">
    <source>
        <dbReference type="SAM" id="MobiDB-lite"/>
    </source>
</evidence>
<feature type="signal peptide" evidence="2">
    <location>
        <begin position="1"/>
        <end position="29"/>
    </location>
</feature>
<feature type="region of interest" description="Disordered" evidence="1">
    <location>
        <begin position="30"/>
        <end position="97"/>
    </location>
</feature>
<evidence type="ECO:0000313" key="3">
    <source>
        <dbReference type="EMBL" id="PKZ42383.1"/>
    </source>
</evidence>
<name>A0A2I1PCL8_9MICO</name>
<keyword evidence="2" id="KW-0732">Signal</keyword>
<sequence length="192" mass="18695">MNTAPSTGPVRTSKRLLALAVLPAALALGACGGGEESTGTSTSPSAEAPAETNAETPGGESAPGGESVDAEGSAAPEDAGSDPESDPSEAAAGQDGALDIATFKDMEGIDTKVKKLSATDACGYWQGAMSDPASLDAPAEGAQGLKDLAKVSPPAVGKALTGLAGAMEKAKGPQDPKIGQQLGKVEQACMGG</sequence>
<feature type="compositionally biased region" description="Low complexity" evidence="1">
    <location>
        <begin position="37"/>
        <end position="57"/>
    </location>
</feature>
<protein>
    <submittedName>
        <fullName evidence="3">Uncharacterized protein</fullName>
    </submittedName>
</protein>
<dbReference type="AlphaFoldDB" id="A0A2I1PCL8"/>
<comment type="caution">
    <text evidence="3">The sequence shown here is derived from an EMBL/GenBank/DDBJ whole genome shotgun (WGS) entry which is preliminary data.</text>
</comment>
<proteinExistence type="predicted"/>